<proteinExistence type="predicted"/>
<feature type="transmembrane region" description="Helical" evidence="1">
    <location>
        <begin position="148"/>
        <end position="172"/>
    </location>
</feature>
<keyword evidence="1" id="KW-0472">Membrane</keyword>
<protein>
    <submittedName>
        <fullName evidence="2">DUF2254 domain-containing protein</fullName>
    </submittedName>
</protein>
<feature type="transmembrane region" description="Helical" evidence="1">
    <location>
        <begin position="70"/>
        <end position="94"/>
    </location>
</feature>
<keyword evidence="3" id="KW-1185">Reference proteome</keyword>
<evidence type="ECO:0000256" key="1">
    <source>
        <dbReference type="SAM" id="Phobius"/>
    </source>
</evidence>
<evidence type="ECO:0000313" key="3">
    <source>
        <dbReference type="Proteomes" id="UP001260072"/>
    </source>
</evidence>
<sequence>MSDRSNGTRRRLSALSEAVASRLWPIPAAALLVGVALGVLLPELDRAVDEELPSTIAAWVFSGGVDAARAVLTTISGSLITATSLTFSLTVVALQLASSQASPRLLRLFASDPMVHWTLAAFLGTFAYALVVLRTVSDAGGNLAVPRISVTFAVLLTVVSMLVLILFLGHLARVLRVDTMLKDVHSEASRTIELLAEDRPEGTETIPAAPADRTEHRVVANRSGFVTSIDRARLVDLAEQHDVVIRERRAVGSSIVAGTPMASWWTAEDASAIPDRAGADPVGDGIRDAVSISYERTPRQDIGYGVRQLADIATKALSPGVNDPTTAVHALSHLAAVLADLAELPPEPPSLVDTAGRARLVPCRTDFAALLETALQQPRRYGAGDPDVVSRLYGLIADVAWRTHDPERRAALRGQLERLSASVARQDYDEVERRRFAQLEADARRVLDPDDEPTRP</sequence>
<keyword evidence="1" id="KW-0812">Transmembrane</keyword>
<dbReference type="Proteomes" id="UP001260072">
    <property type="component" value="Unassembled WGS sequence"/>
</dbReference>
<dbReference type="EMBL" id="JAVKGS010000003">
    <property type="protein sequence ID" value="MDR5692946.1"/>
    <property type="molecule type" value="Genomic_DNA"/>
</dbReference>
<evidence type="ECO:0000313" key="2">
    <source>
        <dbReference type="EMBL" id="MDR5692946.1"/>
    </source>
</evidence>
<organism evidence="2 3">
    <name type="scientific">Agromyces indicus</name>
    <dbReference type="NCBI Taxonomy" id="758919"/>
    <lineage>
        <taxon>Bacteria</taxon>
        <taxon>Bacillati</taxon>
        <taxon>Actinomycetota</taxon>
        <taxon>Actinomycetes</taxon>
        <taxon>Micrococcales</taxon>
        <taxon>Microbacteriaceae</taxon>
        <taxon>Agromyces</taxon>
    </lineage>
</organism>
<dbReference type="Pfam" id="PF10011">
    <property type="entry name" value="DUF2254"/>
    <property type="match status" value="1"/>
</dbReference>
<dbReference type="InterPro" id="IPR018723">
    <property type="entry name" value="DUF2254_membrane"/>
</dbReference>
<dbReference type="RefSeq" id="WP_310521292.1">
    <property type="nucleotide sequence ID" value="NZ_BAABBS010000001.1"/>
</dbReference>
<gene>
    <name evidence="2" type="ORF">RH861_12815</name>
</gene>
<name>A0ABU1FNA4_9MICO</name>
<comment type="caution">
    <text evidence="2">The sequence shown here is derived from an EMBL/GenBank/DDBJ whole genome shotgun (WGS) entry which is preliminary data.</text>
</comment>
<feature type="transmembrane region" description="Helical" evidence="1">
    <location>
        <begin position="115"/>
        <end position="136"/>
    </location>
</feature>
<accession>A0ABU1FNA4</accession>
<feature type="transmembrane region" description="Helical" evidence="1">
    <location>
        <begin position="21"/>
        <end position="41"/>
    </location>
</feature>
<reference evidence="3" key="1">
    <citation type="submission" date="2023-07" db="EMBL/GenBank/DDBJ databases">
        <title>Description of three actinobacteria isolated from air of manufacturing shop in a pharmaceutical factory.</title>
        <authorList>
            <person name="Zhang D.-F."/>
        </authorList>
    </citation>
    <scope>NUCLEOTIDE SEQUENCE [LARGE SCALE GENOMIC DNA]</scope>
    <source>
        <strain evidence="3">CCTCC AB 2011122</strain>
    </source>
</reference>
<keyword evidence="1" id="KW-1133">Transmembrane helix</keyword>